<reference evidence="3" key="1">
    <citation type="journal article" date="2017" name="Nat. Commun.">
        <title>The asparagus genome sheds light on the origin and evolution of a young Y chromosome.</title>
        <authorList>
            <person name="Harkess A."/>
            <person name="Zhou J."/>
            <person name="Xu C."/>
            <person name="Bowers J.E."/>
            <person name="Van der Hulst R."/>
            <person name="Ayyampalayam S."/>
            <person name="Mercati F."/>
            <person name="Riccardi P."/>
            <person name="McKain M.R."/>
            <person name="Kakrana A."/>
            <person name="Tang H."/>
            <person name="Ray J."/>
            <person name="Groenendijk J."/>
            <person name="Arikit S."/>
            <person name="Mathioni S.M."/>
            <person name="Nakano M."/>
            <person name="Shan H."/>
            <person name="Telgmann-Rauber A."/>
            <person name="Kanno A."/>
            <person name="Yue Z."/>
            <person name="Chen H."/>
            <person name="Li W."/>
            <person name="Chen Y."/>
            <person name="Xu X."/>
            <person name="Zhang Y."/>
            <person name="Luo S."/>
            <person name="Chen H."/>
            <person name="Gao J."/>
            <person name="Mao Z."/>
            <person name="Pires J.C."/>
            <person name="Luo M."/>
            <person name="Kudrna D."/>
            <person name="Wing R.A."/>
            <person name="Meyers B.C."/>
            <person name="Yi K."/>
            <person name="Kong H."/>
            <person name="Lavrijsen P."/>
            <person name="Sunseri F."/>
            <person name="Falavigna A."/>
            <person name="Ye Y."/>
            <person name="Leebens-Mack J.H."/>
            <person name="Chen G."/>
        </authorList>
    </citation>
    <scope>NUCLEOTIDE SEQUENCE [LARGE SCALE GENOMIC DNA]</scope>
    <source>
        <strain evidence="3">cv. DH0086</strain>
    </source>
</reference>
<gene>
    <name evidence="2" type="ORF">A4U43_C05F11930</name>
</gene>
<organism evidence="2 3">
    <name type="scientific">Asparagus officinalis</name>
    <name type="common">Garden asparagus</name>
    <dbReference type="NCBI Taxonomy" id="4686"/>
    <lineage>
        <taxon>Eukaryota</taxon>
        <taxon>Viridiplantae</taxon>
        <taxon>Streptophyta</taxon>
        <taxon>Embryophyta</taxon>
        <taxon>Tracheophyta</taxon>
        <taxon>Spermatophyta</taxon>
        <taxon>Magnoliopsida</taxon>
        <taxon>Liliopsida</taxon>
        <taxon>Asparagales</taxon>
        <taxon>Asparagaceae</taxon>
        <taxon>Asparagoideae</taxon>
        <taxon>Asparagus</taxon>
    </lineage>
</organism>
<feature type="region of interest" description="Disordered" evidence="1">
    <location>
        <begin position="50"/>
        <end position="75"/>
    </location>
</feature>
<proteinExistence type="predicted"/>
<protein>
    <submittedName>
        <fullName evidence="2">Uncharacterized protein</fullName>
    </submittedName>
</protein>
<evidence type="ECO:0000256" key="1">
    <source>
        <dbReference type="SAM" id="MobiDB-lite"/>
    </source>
</evidence>
<evidence type="ECO:0000313" key="2">
    <source>
        <dbReference type="EMBL" id="ONK68466.1"/>
    </source>
</evidence>
<evidence type="ECO:0000313" key="3">
    <source>
        <dbReference type="Proteomes" id="UP000243459"/>
    </source>
</evidence>
<sequence length="75" mass="8172">MSFLLYKDKGSAPDVDDDLEILEVNQSMTQSDEIVDIISVVNDPYVKKEHEAGEGDKITSDVGSVNLGGKSDKKN</sequence>
<dbReference type="Proteomes" id="UP000243459">
    <property type="component" value="Chromosome 5"/>
</dbReference>
<dbReference type="EMBL" id="CM007385">
    <property type="protein sequence ID" value="ONK68466.1"/>
    <property type="molecule type" value="Genomic_DNA"/>
</dbReference>
<feature type="compositionally biased region" description="Basic and acidic residues" evidence="1">
    <location>
        <begin position="50"/>
        <end position="59"/>
    </location>
</feature>
<name>A0A5P1ER97_ASPOF</name>
<accession>A0A5P1ER97</accession>
<dbReference type="AlphaFoldDB" id="A0A5P1ER97"/>
<dbReference type="Gramene" id="ONK68466">
    <property type="protein sequence ID" value="ONK68466"/>
    <property type="gene ID" value="A4U43_C05F11930"/>
</dbReference>
<keyword evidence="3" id="KW-1185">Reference proteome</keyword>